<keyword evidence="4" id="KW-1185">Reference proteome</keyword>
<keyword evidence="1" id="KW-0175">Coiled coil</keyword>
<feature type="region of interest" description="Disordered" evidence="2">
    <location>
        <begin position="900"/>
        <end position="927"/>
    </location>
</feature>
<feature type="compositionally biased region" description="Basic and acidic residues" evidence="2">
    <location>
        <begin position="969"/>
        <end position="983"/>
    </location>
</feature>
<evidence type="ECO:0000256" key="1">
    <source>
        <dbReference type="SAM" id="Coils"/>
    </source>
</evidence>
<feature type="compositionally biased region" description="Basic and acidic residues" evidence="2">
    <location>
        <begin position="1334"/>
        <end position="1354"/>
    </location>
</feature>
<feature type="region of interest" description="Disordered" evidence="2">
    <location>
        <begin position="1246"/>
        <end position="1270"/>
    </location>
</feature>
<protein>
    <recommendedName>
        <fullName evidence="5">Reverse transcriptase Ty1/copia-type domain-containing protein</fullName>
    </recommendedName>
</protein>
<feature type="compositionally biased region" description="Low complexity" evidence="2">
    <location>
        <begin position="934"/>
        <end position="943"/>
    </location>
</feature>
<evidence type="ECO:0000313" key="4">
    <source>
        <dbReference type="Proteomes" id="UP000186817"/>
    </source>
</evidence>
<proteinExistence type="predicted"/>
<feature type="region of interest" description="Disordered" evidence="2">
    <location>
        <begin position="959"/>
        <end position="999"/>
    </location>
</feature>
<name>A0A1Q9BZA5_SYMMI</name>
<reference evidence="3 4" key="1">
    <citation type="submission" date="2016-02" db="EMBL/GenBank/DDBJ databases">
        <title>Genome analysis of coral dinoflagellate symbionts highlights evolutionary adaptations to a symbiotic lifestyle.</title>
        <authorList>
            <person name="Aranda M."/>
            <person name="Li Y."/>
            <person name="Liew Y.J."/>
            <person name="Baumgarten S."/>
            <person name="Simakov O."/>
            <person name="Wilson M."/>
            <person name="Piel J."/>
            <person name="Ashoor H."/>
            <person name="Bougouffa S."/>
            <person name="Bajic V.B."/>
            <person name="Ryu T."/>
            <person name="Ravasi T."/>
            <person name="Bayer T."/>
            <person name="Micklem G."/>
            <person name="Kim H."/>
            <person name="Bhak J."/>
            <person name="Lajeunesse T.C."/>
            <person name="Voolstra C.R."/>
        </authorList>
    </citation>
    <scope>NUCLEOTIDE SEQUENCE [LARGE SCALE GENOMIC DNA]</scope>
    <source>
        <strain evidence="3 4">CCMP2467</strain>
    </source>
</reference>
<dbReference type="EMBL" id="LSRX01002169">
    <property type="protein sequence ID" value="OLP76017.1"/>
    <property type="molecule type" value="Genomic_DNA"/>
</dbReference>
<feature type="region of interest" description="Disordered" evidence="2">
    <location>
        <begin position="934"/>
        <end position="953"/>
    </location>
</feature>
<feature type="region of interest" description="Disordered" evidence="2">
    <location>
        <begin position="1038"/>
        <end position="1059"/>
    </location>
</feature>
<comment type="caution">
    <text evidence="3">The sequence shown here is derived from an EMBL/GenBank/DDBJ whole genome shotgun (WGS) entry which is preliminary data.</text>
</comment>
<dbReference type="OrthoDB" id="10380392at2759"/>
<evidence type="ECO:0000256" key="2">
    <source>
        <dbReference type="SAM" id="MobiDB-lite"/>
    </source>
</evidence>
<organism evidence="3 4">
    <name type="scientific">Symbiodinium microadriaticum</name>
    <name type="common">Dinoflagellate</name>
    <name type="synonym">Zooxanthella microadriatica</name>
    <dbReference type="NCBI Taxonomy" id="2951"/>
    <lineage>
        <taxon>Eukaryota</taxon>
        <taxon>Sar</taxon>
        <taxon>Alveolata</taxon>
        <taxon>Dinophyceae</taxon>
        <taxon>Suessiales</taxon>
        <taxon>Symbiodiniaceae</taxon>
        <taxon>Symbiodinium</taxon>
    </lineage>
</organism>
<feature type="region of interest" description="Disordered" evidence="2">
    <location>
        <begin position="664"/>
        <end position="712"/>
    </location>
</feature>
<evidence type="ECO:0008006" key="5">
    <source>
        <dbReference type="Google" id="ProtNLM"/>
    </source>
</evidence>
<feature type="compositionally biased region" description="Basic and acidic residues" evidence="2">
    <location>
        <begin position="664"/>
        <end position="684"/>
    </location>
</feature>
<feature type="compositionally biased region" description="Basic and acidic residues" evidence="2">
    <location>
        <begin position="1255"/>
        <end position="1267"/>
    </location>
</feature>
<feature type="region of interest" description="Disordered" evidence="2">
    <location>
        <begin position="1334"/>
        <end position="1357"/>
    </location>
</feature>
<evidence type="ECO:0000313" key="3">
    <source>
        <dbReference type="EMBL" id="OLP76017.1"/>
    </source>
</evidence>
<dbReference type="Proteomes" id="UP000186817">
    <property type="component" value="Unassembled WGS sequence"/>
</dbReference>
<sequence length="1624" mass="185089">MVTRPVTRKEMVSNPKAMEAFMNEWKGLWDQEVFDFAQTRGYDGVINEAKRKGQKVHMARVHGLIYEKNYQLKEDDPARKFKGRGVLLGDQVKDQSMEAALFQDLRDSSATFDASGPNYLARRVGLNYLMRLLLVIYVDDLKMAGPKEQLPIGWNMPRKELRPEEETPLGLYLGCRISKGEAVLHDKTRVQTVTHDVETYLDMTVRKYCDITGWSFDSPPIPKGPVEEEVTEATRDALAPQAASILMKLLYAAGICRFDLLHSINNLACKITEWTKKDNSLLHHPMAYVHQSKHHMMIGWVGDSLENSSIGLFADADYAGCGESLKSTSGAHLHIQGLQEHDGADPILVVKFPRMLRDPPTVEVRANIPDSPVKFDRYVERAVFQYHPVRPTLPSAPAVADLVQTEVLLILYIIELFILQKTNVWRKCQKQKCSPKVEPRELKKQLKEWRSLYSYHTCNRKLDVAMENAGSIESVLLLEREYKGKKKGLIKLTKLREEEEAEAAQPEAEAEVLDEGAASRKRKLDELEQKKKALEAENAKKQKEIEDEAKRILAVEEAERRAKEQRAKNPKLQVPVAAEKSEKPETWFERKSAELVESFIQGCTPQQKRAREAEAAYADACRGAENAQASFIEALQQAQNCAEQLQTRMAQARPQLAAGLVEKLSKKEDAEKPSKKEDPGKSDGGKPTSSQPGPFWGPHAKIQPAEETKGKEWREKVYEDEWKLDVRSGAMRSNLPRTFYPFSPEWQEKVQKTLWHLAHRGFNLNSEGEQAPVRPYPWQLHSYREFREINDDLQNRFGIRLIWRAQECKGRSRAMDEWHCYPIGRGKMEKTDRAGNPDTVLGSLPPSKGMKFFPMRNIVQDKYKDEKDEYQKYYPAISFADYGAISSQIRDINKKFLEEKRKNPEQYPEIEPPEDERGEESVSSGDGVVPYAVSKKAAKPAASGQSKTMANRENDLLEMQDSAKKRRGKVLEKGSDKAQKTEVVDVEDDATSKKSSGKGKTEVYDFMDFKEQLYNVLAYAEPKFTDLSTKYQKSKFGPHAGTENYAHNPPNQGQYPGKTYDKQALEDSARREHEWIEFHLDSEHAKKKEREVDQVRKVREEKFHDVAEWFVMDDTDGDDDWCVVGETDTPEVIRPVQTEERVPEEGLELIILDSGSDASLLLRDHPEAGKVSSGKTGILLEDAQGNQIKSAGMVTAVIVEQGDCWTAPSISESFIVSVPDEFTELLDSTPNDKWTIMDEAKEKVRVEAQPDEPTEQDHEKKNPEAGKDSVGVPYPIVQLDFMFLQGKQTERRTVEKVLKWVHSIGHLDEVGFVGDSEEAMVSLVAAIVETRRKMNRTTHDQNNKPYQKGDRGQSQDEQLEEVMDMLATDLSVSNGGRVSQEDDVFHWDEHEDLTAVEGEDVEYEDLVEEEMEDEFVESGASGKEKRMDLREVYDWRFRDGKWRRRCRIVAREYRAGATSTAETFSPTASNAAARLVLILHLLNPTWVILVLDIKDAYLQVPQQEEVLVTISDWMKKACNIGDGIDAESNSIVKLRGVDEYERHEQEKKLKEYVSSNQVKDLIRRRFEYPEILEYRRHGGSLEEVDDGEGELTVNDVQESVEEQPSKDMYDGMYDGVEPGMCYCT</sequence>
<gene>
    <name evidence="3" type="ORF">AK812_SmicGene44104</name>
</gene>
<feature type="coiled-coil region" evidence="1">
    <location>
        <begin position="510"/>
        <end position="565"/>
    </location>
</feature>
<accession>A0A1Q9BZA5</accession>